<dbReference type="EMBL" id="VUNC01000001">
    <property type="protein sequence ID" value="MST71760.1"/>
    <property type="molecule type" value="Genomic_DNA"/>
</dbReference>
<reference evidence="12 13" key="1">
    <citation type="submission" date="2019-08" db="EMBL/GenBank/DDBJ databases">
        <title>In-depth cultivation of the pig gut microbiome towards novel bacterial diversity and tailored functional studies.</title>
        <authorList>
            <person name="Wylensek D."/>
            <person name="Hitch T.C.A."/>
            <person name="Clavel T."/>
        </authorList>
    </citation>
    <scope>NUCLEOTIDE SEQUENCE [LARGE SCALE GENOMIC DNA]</scope>
    <source>
        <strain evidence="12 13">CA-Schmier-601-WT-1</strain>
    </source>
</reference>
<keyword evidence="13" id="KW-1185">Reference proteome</keyword>
<keyword evidence="7 10" id="KW-0342">GTP-binding</keyword>
<dbReference type="NCBIfam" id="TIGR03598">
    <property type="entry name" value="GTPase_YsxC"/>
    <property type="match status" value="1"/>
</dbReference>
<protein>
    <recommendedName>
        <fullName evidence="10">Probable GTP-binding protein EngB</fullName>
    </recommendedName>
</protein>
<evidence type="ECO:0000256" key="5">
    <source>
        <dbReference type="ARBA" id="ARBA00022741"/>
    </source>
</evidence>
<comment type="cofactor">
    <cofactor evidence="1">
        <name>Mg(2+)</name>
        <dbReference type="ChEBI" id="CHEBI:18420"/>
    </cofactor>
</comment>
<dbReference type="GO" id="GO:0000917">
    <property type="term" value="P:division septum assembly"/>
    <property type="evidence" value="ECO:0007669"/>
    <property type="project" value="UniProtKB-KW"/>
</dbReference>
<dbReference type="GO" id="GO:0005525">
    <property type="term" value="F:GTP binding"/>
    <property type="evidence" value="ECO:0007669"/>
    <property type="project" value="UniProtKB-UniRule"/>
</dbReference>
<dbReference type="SUPFAM" id="SSF52540">
    <property type="entry name" value="P-loop containing nucleoside triphosphate hydrolases"/>
    <property type="match status" value="1"/>
</dbReference>
<evidence type="ECO:0000256" key="10">
    <source>
        <dbReference type="HAMAP-Rule" id="MF_00321"/>
    </source>
</evidence>
<dbReference type="InterPro" id="IPR027417">
    <property type="entry name" value="P-loop_NTPase"/>
</dbReference>
<keyword evidence="3 10" id="KW-0132">Cell division</keyword>
<dbReference type="RefSeq" id="WP_154433516.1">
    <property type="nucleotide sequence ID" value="NZ_VUNC01000001.1"/>
</dbReference>
<evidence type="ECO:0000313" key="13">
    <source>
        <dbReference type="Proteomes" id="UP000469325"/>
    </source>
</evidence>
<organism evidence="12 13">
    <name type="scientific">Olsenella porci</name>
    <dbReference type="NCBI Taxonomy" id="2652279"/>
    <lineage>
        <taxon>Bacteria</taxon>
        <taxon>Bacillati</taxon>
        <taxon>Actinomycetota</taxon>
        <taxon>Coriobacteriia</taxon>
        <taxon>Coriobacteriales</taxon>
        <taxon>Atopobiaceae</taxon>
        <taxon>Olsenella</taxon>
    </lineage>
</organism>
<dbReference type="GO" id="GO:0046872">
    <property type="term" value="F:metal ion binding"/>
    <property type="evidence" value="ECO:0007669"/>
    <property type="project" value="UniProtKB-KW"/>
</dbReference>
<proteinExistence type="inferred from homology"/>
<dbReference type="PANTHER" id="PTHR11649:SF13">
    <property type="entry name" value="ENGB-TYPE G DOMAIN-CONTAINING PROTEIN"/>
    <property type="match status" value="1"/>
</dbReference>
<comment type="function">
    <text evidence="10">Necessary for normal cell division and for the maintenance of normal septation.</text>
</comment>
<evidence type="ECO:0000256" key="6">
    <source>
        <dbReference type="ARBA" id="ARBA00022842"/>
    </source>
</evidence>
<evidence type="ECO:0000256" key="9">
    <source>
        <dbReference type="ARBA" id="ARBA00023306"/>
    </source>
</evidence>
<dbReference type="InterPro" id="IPR006073">
    <property type="entry name" value="GTP-bd"/>
</dbReference>
<evidence type="ECO:0000313" key="12">
    <source>
        <dbReference type="EMBL" id="MST71760.1"/>
    </source>
</evidence>
<keyword evidence="8 10" id="KW-0717">Septation</keyword>
<dbReference type="InterPro" id="IPR019987">
    <property type="entry name" value="GTP-bd_ribosome_bio_YsxC"/>
</dbReference>
<dbReference type="InterPro" id="IPR005225">
    <property type="entry name" value="Small_GTP-bd"/>
</dbReference>
<dbReference type="CDD" id="cd01876">
    <property type="entry name" value="YihA_EngB"/>
    <property type="match status" value="1"/>
</dbReference>
<dbReference type="Pfam" id="PF01926">
    <property type="entry name" value="MMR_HSR1"/>
    <property type="match status" value="1"/>
</dbReference>
<keyword evidence="4" id="KW-0479">Metal-binding</keyword>
<feature type="domain" description="EngB-type G" evidence="11">
    <location>
        <begin position="24"/>
        <end position="195"/>
    </location>
</feature>
<evidence type="ECO:0000256" key="3">
    <source>
        <dbReference type="ARBA" id="ARBA00022618"/>
    </source>
</evidence>
<evidence type="ECO:0000256" key="8">
    <source>
        <dbReference type="ARBA" id="ARBA00023210"/>
    </source>
</evidence>
<evidence type="ECO:0000256" key="2">
    <source>
        <dbReference type="ARBA" id="ARBA00009638"/>
    </source>
</evidence>
<evidence type="ECO:0000256" key="7">
    <source>
        <dbReference type="ARBA" id="ARBA00023134"/>
    </source>
</evidence>
<accession>A0A6N7X8A0</accession>
<sequence length="215" mass="23864">MALKYSTARFVASYGEPEQLPEPTEPEIAFCGRSNVGKSSLLNKLVGRKALAKVSSQPGRTANVNFFEVDGVAFVDLPGYGFARVSKAERKRWSNLIGGYFEQNRSFNLVVALVDIRLDAQQLDRQMLGFLQERELPFIVALTKADKLGRNKQSQQRASLARQFCIDPEAMVITSSQTGLGIDEIRRRIQRAVDDPEVPEGAEVVDAASGEDLWQ</sequence>
<dbReference type="Proteomes" id="UP000469325">
    <property type="component" value="Unassembled WGS sequence"/>
</dbReference>
<dbReference type="InterPro" id="IPR030393">
    <property type="entry name" value="G_ENGB_dom"/>
</dbReference>
<keyword evidence="5 10" id="KW-0547">Nucleotide-binding</keyword>
<dbReference type="AlphaFoldDB" id="A0A6N7X8A0"/>
<name>A0A6N7X8A0_9ACTN</name>
<keyword evidence="6" id="KW-0460">Magnesium</keyword>
<dbReference type="Gene3D" id="3.40.50.300">
    <property type="entry name" value="P-loop containing nucleotide triphosphate hydrolases"/>
    <property type="match status" value="1"/>
</dbReference>
<comment type="caution">
    <text evidence="12">The sequence shown here is derived from an EMBL/GenBank/DDBJ whole genome shotgun (WGS) entry which is preliminary data.</text>
</comment>
<dbReference type="PANTHER" id="PTHR11649">
    <property type="entry name" value="MSS1/TRME-RELATED GTP-BINDING PROTEIN"/>
    <property type="match status" value="1"/>
</dbReference>
<dbReference type="HAMAP" id="MF_00321">
    <property type="entry name" value="GTPase_EngB"/>
    <property type="match status" value="1"/>
</dbReference>
<evidence type="ECO:0000256" key="4">
    <source>
        <dbReference type="ARBA" id="ARBA00022723"/>
    </source>
</evidence>
<comment type="similarity">
    <text evidence="2 10">Belongs to the TRAFAC class TrmE-Era-EngA-EngB-Septin-like GTPase superfamily. EngB GTPase family.</text>
</comment>
<evidence type="ECO:0000259" key="11">
    <source>
        <dbReference type="PROSITE" id="PS51706"/>
    </source>
</evidence>
<dbReference type="NCBIfam" id="TIGR00231">
    <property type="entry name" value="small_GTP"/>
    <property type="match status" value="1"/>
</dbReference>
<dbReference type="PROSITE" id="PS51706">
    <property type="entry name" value="G_ENGB"/>
    <property type="match status" value="1"/>
</dbReference>
<evidence type="ECO:0000256" key="1">
    <source>
        <dbReference type="ARBA" id="ARBA00001946"/>
    </source>
</evidence>
<keyword evidence="9 10" id="KW-0131">Cell cycle</keyword>
<gene>
    <name evidence="10" type="primary">engB</name>
    <name evidence="12" type="ORF">FYJ68_01350</name>
</gene>